<keyword evidence="4" id="KW-0342">GTP-binding</keyword>
<dbReference type="Gene3D" id="3.40.50.300">
    <property type="entry name" value="P-loop containing nucleotide triphosphate hydrolases"/>
    <property type="match status" value="1"/>
</dbReference>
<protein>
    <recommendedName>
        <fullName evidence="7">GTPase</fullName>
    </recommendedName>
</protein>
<dbReference type="HOGENOM" id="CLU_037460_3_0_2"/>
<dbReference type="Proteomes" id="UP000013307">
    <property type="component" value="Chromosome"/>
</dbReference>
<dbReference type="Pfam" id="PF03029">
    <property type="entry name" value="ATP_bind_1"/>
    <property type="match status" value="1"/>
</dbReference>
<dbReference type="InterPro" id="IPR004130">
    <property type="entry name" value="Gpn"/>
</dbReference>
<dbReference type="AlphaFoldDB" id="N0BC43"/>
<dbReference type="SUPFAM" id="SSF52540">
    <property type="entry name" value="P-loop containing nucleoside triphosphate hydrolases"/>
    <property type="match status" value="1"/>
</dbReference>
<gene>
    <name evidence="5" type="ORF">Asulf_00525</name>
</gene>
<evidence type="ECO:0000256" key="2">
    <source>
        <dbReference type="ARBA" id="ARBA00022741"/>
    </source>
</evidence>
<evidence type="ECO:0000256" key="1">
    <source>
        <dbReference type="ARBA" id="ARBA00005290"/>
    </source>
</evidence>
<dbReference type="PANTHER" id="PTHR21231:SF8">
    <property type="entry name" value="GPN-LOOP GTPASE 1"/>
    <property type="match status" value="1"/>
</dbReference>
<keyword evidence="3" id="KW-0378">Hydrolase</keyword>
<dbReference type="OrthoDB" id="31092at2157"/>
<evidence type="ECO:0000256" key="4">
    <source>
        <dbReference type="ARBA" id="ARBA00023134"/>
    </source>
</evidence>
<dbReference type="KEGG" id="ast:Asulf_00525"/>
<sequence length="257" mass="29061">MIQVLIYFIGTAGSGKTYLTKAFADWLDFKNLENIIVNLDPGAENLPYSPEVDIRDYFTLEDVMLNYGVGPNGAQIISADLISTKIGDIKDEIDYFDVPYVLIDTPGQMELFTLRQSSNLLIDFLGRDRSVMVYLFDPVVAKTPSGFLSLLFMASSSVFKLKLPQIQVLAKSDILEDYEVERIVEWSDDPETLFDDLGREVSNIKNISGELFYMLRDLGLFRTLIPVSAMDSTGMEDVYDGIQEIFYGGEDLERILY</sequence>
<dbReference type="eggNOG" id="arCOG01225">
    <property type="taxonomic scope" value="Archaea"/>
</dbReference>
<organism evidence="5 6">
    <name type="scientific">Archaeoglobus sulfaticallidus PM70-1</name>
    <dbReference type="NCBI Taxonomy" id="387631"/>
    <lineage>
        <taxon>Archaea</taxon>
        <taxon>Methanobacteriati</taxon>
        <taxon>Methanobacteriota</taxon>
        <taxon>Archaeoglobi</taxon>
        <taxon>Archaeoglobales</taxon>
        <taxon>Archaeoglobaceae</taxon>
        <taxon>Archaeoglobus</taxon>
    </lineage>
</organism>
<dbReference type="RefSeq" id="WP_015590147.1">
    <property type="nucleotide sequence ID" value="NC_021169.1"/>
</dbReference>
<dbReference type="GeneID" id="15392169"/>
<keyword evidence="6" id="KW-1185">Reference proteome</keyword>
<evidence type="ECO:0008006" key="7">
    <source>
        <dbReference type="Google" id="ProtNLM"/>
    </source>
</evidence>
<dbReference type="InterPro" id="IPR027417">
    <property type="entry name" value="P-loop_NTPase"/>
</dbReference>
<evidence type="ECO:0000313" key="5">
    <source>
        <dbReference type="EMBL" id="AGK60548.1"/>
    </source>
</evidence>
<dbReference type="GO" id="GO:0005525">
    <property type="term" value="F:GTP binding"/>
    <property type="evidence" value="ECO:0007669"/>
    <property type="project" value="UniProtKB-KW"/>
</dbReference>
<dbReference type="GO" id="GO:0003924">
    <property type="term" value="F:GTPase activity"/>
    <property type="evidence" value="ECO:0007669"/>
    <property type="project" value="TreeGrafter"/>
</dbReference>
<dbReference type="STRING" id="387631.Asulf_00525"/>
<evidence type="ECO:0000313" key="6">
    <source>
        <dbReference type="Proteomes" id="UP000013307"/>
    </source>
</evidence>
<comment type="similarity">
    <text evidence="1">Belongs to the GPN-loop GTPase family.</text>
</comment>
<dbReference type="EMBL" id="CP005290">
    <property type="protein sequence ID" value="AGK60548.1"/>
    <property type="molecule type" value="Genomic_DNA"/>
</dbReference>
<evidence type="ECO:0000256" key="3">
    <source>
        <dbReference type="ARBA" id="ARBA00022801"/>
    </source>
</evidence>
<proteinExistence type="inferred from homology"/>
<accession>N0BC43</accession>
<dbReference type="NCBIfam" id="NF010341">
    <property type="entry name" value="PRK13768.1-3"/>
    <property type="match status" value="1"/>
</dbReference>
<reference evidence="5 6" key="1">
    <citation type="journal article" date="2013" name="Genome Announc.">
        <title>Complete Genome Sequence of the Thermophilic and Facultatively Chemolithoautotrophic Sulfate Reducer Archaeoglobus sulfaticallidus Strain PM70-1T.</title>
        <authorList>
            <person name="Stokke R."/>
            <person name="Hocking W.P."/>
            <person name="Steinsbu B.O."/>
            <person name="Steen I.H."/>
        </authorList>
    </citation>
    <scope>NUCLEOTIDE SEQUENCE [LARGE SCALE GENOMIC DNA]</scope>
    <source>
        <strain evidence="5">PM70-1</strain>
    </source>
</reference>
<name>N0BC43_9EURY</name>
<dbReference type="PANTHER" id="PTHR21231">
    <property type="entry name" value="XPA-BINDING PROTEIN 1-RELATED"/>
    <property type="match status" value="1"/>
</dbReference>
<keyword evidence="2" id="KW-0547">Nucleotide-binding</keyword>